<organism evidence="2 3">
    <name type="scientific">Erysiphe neolycopersici</name>
    <dbReference type="NCBI Taxonomy" id="212602"/>
    <lineage>
        <taxon>Eukaryota</taxon>
        <taxon>Fungi</taxon>
        <taxon>Dikarya</taxon>
        <taxon>Ascomycota</taxon>
        <taxon>Pezizomycotina</taxon>
        <taxon>Leotiomycetes</taxon>
        <taxon>Erysiphales</taxon>
        <taxon>Erysiphaceae</taxon>
        <taxon>Erysiphe</taxon>
    </lineage>
</organism>
<feature type="compositionally biased region" description="Pro residues" evidence="1">
    <location>
        <begin position="108"/>
        <end position="117"/>
    </location>
</feature>
<proteinExistence type="predicted"/>
<evidence type="ECO:0000313" key="2">
    <source>
        <dbReference type="EMBL" id="RKF64639.1"/>
    </source>
</evidence>
<keyword evidence="3" id="KW-1185">Reference proteome</keyword>
<dbReference type="EMBL" id="MCFK01001758">
    <property type="protein sequence ID" value="RKF64639.1"/>
    <property type="molecule type" value="Genomic_DNA"/>
</dbReference>
<evidence type="ECO:0000313" key="3">
    <source>
        <dbReference type="Proteomes" id="UP000286134"/>
    </source>
</evidence>
<name>A0A420I4K6_9PEZI</name>
<gene>
    <name evidence="2" type="ORF">OnM2_017097</name>
</gene>
<reference evidence="2 3" key="1">
    <citation type="journal article" date="2018" name="BMC Genomics">
        <title>Comparative genome analyses reveal sequence features reflecting distinct modes of host-adaptation between dicot and monocot powdery mildew.</title>
        <authorList>
            <person name="Wu Y."/>
            <person name="Ma X."/>
            <person name="Pan Z."/>
            <person name="Kale S.D."/>
            <person name="Song Y."/>
            <person name="King H."/>
            <person name="Zhang Q."/>
            <person name="Presley C."/>
            <person name="Deng X."/>
            <person name="Wei C.I."/>
            <person name="Xiao S."/>
        </authorList>
    </citation>
    <scope>NUCLEOTIDE SEQUENCE [LARGE SCALE GENOMIC DNA]</scope>
    <source>
        <strain evidence="2">UMSG2</strain>
    </source>
</reference>
<comment type="caution">
    <text evidence="2">The sequence shown here is derived from an EMBL/GenBank/DDBJ whole genome shotgun (WGS) entry which is preliminary data.</text>
</comment>
<dbReference type="AlphaFoldDB" id="A0A420I4K6"/>
<sequence>MDIHANKLDNGKYKDVNAFETNYAAERDEEPVSRGKRLDHNDMSVVFEEKAEKVKNVLFRDGQIVKTVVHNSPPHTPPITPPLEGRSMQRPSIVIRSNRRGNVRDPTYIPPLPKTKH</sequence>
<protein>
    <submittedName>
        <fullName evidence="2">Uncharacterized protein</fullName>
    </submittedName>
</protein>
<feature type="non-terminal residue" evidence="2">
    <location>
        <position position="117"/>
    </location>
</feature>
<accession>A0A420I4K6</accession>
<feature type="region of interest" description="Disordered" evidence="1">
    <location>
        <begin position="68"/>
        <end position="117"/>
    </location>
</feature>
<dbReference type="Proteomes" id="UP000286134">
    <property type="component" value="Unassembled WGS sequence"/>
</dbReference>
<evidence type="ECO:0000256" key="1">
    <source>
        <dbReference type="SAM" id="MobiDB-lite"/>
    </source>
</evidence>